<dbReference type="GO" id="GO:0004842">
    <property type="term" value="F:ubiquitin-protein transferase activity"/>
    <property type="evidence" value="ECO:0007669"/>
    <property type="project" value="InterPro"/>
</dbReference>
<reference evidence="4" key="1">
    <citation type="submission" date="2021-09" db="EMBL/GenBank/DDBJ databases">
        <authorList>
            <consortium name="AG Swart"/>
            <person name="Singh M."/>
            <person name="Singh A."/>
            <person name="Seah K."/>
            <person name="Emmerich C."/>
        </authorList>
    </citation>
    <scope>NUCLEOTIDE SEQUENCE</scope>
    <source>
        <strain evidence="4">ATCC30299</strain>
    </source>
</reference>
<dbReference type="Pfam" id="PF00632">
    <property type="entry name" value="HECT"/>
    <property type="match status" value="1"/>
</dbReference>
<dbReference type="Proteomes" id="UP001162131">
    <property type="component" value="Unassembled WGS sequence"/>
</dbReference>
<dbReference type="SMART" id="SM00119">
    <property type="entry name" value="HECTc"/>
    <property type="match status" value="1"/>
</dbReference>
<sequence length="1257" mass="144466">MLRCLIYAEKQRGLLAPLTVESPSHPYDTNMNLDQEIRIPGAKKLFFVFDPQCKTKNYGEPLTFYMSPGRVDEIRSFSGGDKRLWTPFEVEGEVVYLHFQSAKSGSLWGYKFDVIPENPVSLVTENPWPAMWLLNKISSMNPVPMEFMEITHPRFVQPIFLHSLSANTLELKLDSIRILNKIIRDQKGPLLKNILKILVAQANELHNAVSSKKVENSLMQATARLLEDASHKFQLTGEEPWFMEFCELVSDIKGLSEKDGLLETFLFESFKKSVTCNIGRTYESKHPYIRQTTKEFIQIPGASFISIVFNSNSSFDPRDTVIFSYDEYGKKLVEENKFETTTTRWRKEPCGKKVSFSEGTSKVTRVKGSGWGNAIWSENYSEGTVSIKFKIESDGDSEYWYIGVYRTAKDAEYYDLNEYIGCYCPHDVWSWKRTGEFHKKGWFKDGFEGFKEGDEITMFIDMSLRELTFFNGTLEVFKFTGIASSVTPVVSFGALNQVITVLSVERTSGSKPLSERNLDIIGDSVYYWIPVHKTASIKHAWDSNQKGAALNADKTTVTKSTSDKSYHETEAEMRHGKYYIEVSVESKGSVGVGFTKKSLINANTIEGNEQTIIYYNNGKINNADSVSYDQNDIIGSYIDFDKNEIAFYKNDELLNTVQVALNIEDSEDCFKFIAALSEQNQNLSICNTGKYPAGVDLMRIDSEEETEFWGYQFSLTPNFKGRNTKFIDSYLSFASAVDRENWRENYKPTYSKFFKDGIAQQFIEFMDGYLDANSISFDSMLSNTSLSISPEELIYYPDLQKLSKAKLFNLKEILFSFCSRFQNYFYLFDLHTEADELENSLMKFIKKAKYYLLSRFKKDKLKNHLDESKTFCRIEITIDKAKAQKIKAKGDSDHFATSSMFGQISRALEAAPNKTLWNYQKMFNFAYKLEGIQEFDSMYNELLTELSKELQSLLLPLLIPSQNNVLNVGNGRDNWMINPTSTLPAHMHLFATLGKFFGSTIRTGKRLRLSLPIILFKHLLYENVTTEDLRDFDFPLYKFLHKLRNLEAYGITSENFGQHISEKFIVKYGEEIVELFEDGANIDVTFENVGYYADLLEKHKLFENPKAYDSIRKGMAAVIPIDKLNLFTAAQLRELICLNQEVKLEVLEENTVYENCLRTDPHIENFWGAIKSLKDNERAKFIDYIARRSKLVEWDWPLKFTIAKHSKSGAVNALVPIINNVIFRLELPAYTSPEIMKEKIVFAISHNSKFDSLDINI</sequence>
<dbReference type="Gene3D" id="3.90.1750.10">
    <property type="entry name" value="Hect, E3 ligase catalytic domains"/>
    <property type="match status" value="1"/>
</dbReference>
<dbReference type="EMBL" id="CAJZBQ010000050">
    <property type="protein sequence ID" value="CAG9330087.1"/>
    <property type="molecule type" value="Genomic_DNA"/>
</dbReference>
<dbReference type="Gene3D" id="3.30.2410.10">
    <property type="entry name" value="Hect, E3 ligase catalytic domain"/>
    <property type="match status" value="1"/>
</dbReference>
<dbReference type="AlphaFoldDB" id="A0AAU9JZR4"/>
<dbReference type="Pfam" id="PF00622">
    <property type="entry name" value="SPRY"/>
    <property type="match status" value="1"/>
</dbReference>
<proteinExistence type="predicted"/>
<gene>
    <name evidence="4" type="ORF">BSTOLATCC_MIC50196</name>
</gene>
<evidence type="ECO:0000256" key="1">
    <source>
        <dbReference type="ARBA" id="ARBA00022786"/>
    </source>
</evidence>
<name>A0AAU9JZR4_9CILI</name>
<comment type="caution">
    <text evidence="2">Lacks conserved residue(s) required for the propagation of feature annotation.</text>
</comment>
<protein>
    <recommendedName>
        <fullName evidence="3">HECT domain-containing protein</fullName>
    </recommendedName>
</protein>
<dbReference type="InterPro" id="IPR043366">
    <property type="entry name" value="HECTD4"/>
</dbReference>
<keyword evidence="5" id="KW-1185">Reference proteome</keyword>
<keyword evidence="1 2" id="KW-0833">Ubl conjugation pathway</keyword>
<dbReference type="InterPro" id="IPR035983">
    <property type="entry name" value="Hect_E3_ubiquitin_ligase"/>
</dbReference>
<organism evidence="4 5">
    <name type="scientific">Blepharisma stoltei</name>
    <dbReference type="NCBI Taxonomy" id="1481888"/>
    <lineage>
        <taxon>Eukaryota</taxon>
        <taxon>Sar</taxon>
        <taxon>Alveolata</taxon>
        <taxon>Ciliophora</taxon>
        <taxon>Postciliodesmatophora</taxon>
        <taxon>Heterotrichea</taxon>
        <taxon>Heterotrichida</taxon>
        <taxon>Blepharismidae</taxon>
        <taxon>Blepharisma</taxon>
    </lineage>
</organism>
<dbReference type="PANTHER" id="PTHR46435:SF1">
    <property type="entry name" value="E3 UBIQUITIN-PROTEIN LIGASE HECTD4-RELATED"/>
    <property type="match status" value="1"/>
</dbReference>
<dbReference type="InterPro" id="IPR000569">
    <property type="entry name" value="HECT_dom"/>
</dbReference>
<dbReference type="Gene3D" id="3.30.2160.10">
    <property type="entry name" value="Hect, E3 ligase catalytic domain"/>
    <property type="match status" value="1"/>
</dbReference>
<dbReference type="InterPro" id="IPR043136">
    <property type="entry name" value="B30.2/SPRY_sf"/>
</dbReference>
<comment type="caution">
    <text evidence="4">The sequence shown here is derived from an EMBL/GenBank/DDBJ whole genome shotgun (WGS) entry which is preliminary data.</text>
</comment>
<evidence type="ECO:0000313" key="5">
    <source>
        <dbReference type="Proteomes" id="UP001162131"/>
    </source>
</evidence>
<dbReference type="Gene3D" id="2.60.120.920">
    <property type="match status" value="2"/>
</dbReference>
<feature type="domain" description="HECT" evidence="3">
    <location>
        <begin position="915"/>
        <end position="1253"/>
    </location>
</feature>
<evidence type="ECO:0000259" key="3">
    <source>
        <dbReference type="PROSITE" id="PS50237"/>
    </source>
</evidence>
<evidence type="ECO:0000256" key="2">
    <source>
        <dbReference type="PROSITE-ProRule" id="PRU00104"/>
    </source>
</evidence>
<dbReference type="SUPFAM" id="SSF56204">
    <property type="entry name" value="Hect, E3 ligase catalytic domain"/>
    <property type="match status" value="1"/>
</dbReference>
<dbReference type="SUPFAM" id="SSF49899">
    <property type="entry name" value="Concanavalin A-like lectins/glucanases"/>
    <property type="match status" value="2"/>
</dbReference>
<dbReference type="PROSITE" id="PS50237">
    <property type="entry name" value="HECT"/>
    <property type="match status" value="1"/>
</dbReference>
<accession>A0AAU9JZR4</accession>
<dbReference type="PANTHER" id="PTHR46435">
    <property type="entry name" value="E3 UBIQUITIN-PROTEIN LIGASE HECTD4-RELATED"/>
    <property type="match status" value="1"/>
</dbReference>
<dbReference type="InterPro" id="IPR013320">
    <property type="entry name" value="ConA-like_dom_sf"/>
</dbReference>
<evidence type="ECO:0000313" key="4">
    <source>
        <dbReference type="EMBL" id="CAG9330087.1"/>
    </source>
</evidence>
<dbReference type="InterPro" id="IPR003877">
    <property type="entry name" value="SPRY_dom"/>
</dbReference>